<dbReference type="Pfam" id="PF13428">
    <property type="entry name" value="TPR_14"/>
    <property type="match status" value="1"/>
</dbReference>
<dbReference type="PATRIC" id="fig|679936.5.peg.1987"/>
<proteinExistence type="predicted"/>
<protein>
    <submittedName>
        <fullName evidence="1">Uncharacterized protein</fullName>
    </submittedName>
</protein>
<evidence type="ECO:0000313" key="1">
    <source>
        <dbReference type="EMBL" id="AEW05414.1"/>
    </source>
</evidence>
<dbReference type="Gene3D" id="1.25.40.10">
    <property type="entry name" value="Tetratricopeptide repeat domain"/>
    <property type="match status" value="1"/>
</dbReference>
<dbReference type="InterPro" id="IPR011990">
    <property type="entry name" value="TPR-like_helical_dom_sf"/>
</dbReference>
<dbReference type="EMBL" id="CP003179">
    <property type="protein sequence ID" value="AEW05414.1"/>
    <property type="molecule type" value="Genomic_DNA"/>
</dbReference>
<reference evidence="1 2" key="2">
    <citation type="journal article" date="2012" name="Stand. Genomic Sci.">
        <title>Complete genome sequence of the moderately thermophilic mineral-sulfide-oxidizing firmicute Sulfobacillus acidophilus type strain (NAL(T)).</title>
        <authorList>
            <person name="Anderson I."/>
            <person name="Chertkov O."/>
            <person name="Chen A."/>
            <person name="Saunders E."/>
            <person name="Lapidus A."/>
            <person name="Nolan M."/>
            <person name="Lucas S."/>
            <person name="Hammon N."/>
            <person name="Deshpande S."/>
            <person name="Cheng J.F."/>
            <person name="Han C."/>
            <person name="Tapia R."/>
            <person name="Goodwin L.A."/>
            <person name="Pitluck S."/>
            <person name="Liolios K."/>
            <person name="Pagani I."/>
            <person name="Ivanova N."/>
            <person name="Mikhailova N."/>
            <person name="Pati A."/>
            <person name="Palaniappan K."/>
            <person name="Land M."/>
            <person name="Pan C."/>
            <person name="Rohde M."/>
            <person name="Pukall R."/>
            <person name="Goker M."/>
            <person name="Detter J.C."/>
            <person name="Woyke T."/>
            <person name="Bristow J."/>
            <person name="Eisen J.A."/>
            <person name="Markowitz V."/>
            <person name="Hugenholtz P."/>
            <person name="Kyrpides N.C."/>
            <person name="Klenk H.P."/>
            <person name="Mavromatis K."/>
        </authorList>
    </citation>
    <scope>NUCLEOTIDE SEQUENCE [LARGE SCALE GENOMIC DNA]</scope>
    <source>
        <strain evidence="2">ATCC 700253 / DSM 10332 / NAL</strain>
    </source>
</reference>
<dbReference type="STRING" id="679936.Sulac_1922"/>
<accession>G8U194</accession>
<dbReference type="PROSITE" id="PS51257">
    <property type="entry name" value="PROKAR_LIPOPROTEIN"/>
    <property type="match status" value="1"/>
</dbReference>
<dbReference type="Pfam" id="PF14559">
    <property type="entry name" value="TPR_19"/>
    <property type="match status" value="1"/>
</dbReference>
<name>G8U194_SULAD</name>
<dbReference type="PANTHER" id="PTHR12558:SF13">
    <property type="entry name" value="CELL DIVISION CYCLE PROTEIN 27 HOMOLOG"/>
    <property type="match status" value="1"/>
</dbReference>
<gene>
    <name evidence="1" type="ordered locus">Sulac_1922</name>
</gene>
<dbReference type="HOGENOM" id="CLU_1065290_0_0_9"/>
<organism evidence="1 2">
    <name type="scientific">Sulfobacillus acidophilus (strain ATCC 700253 / DSM 10332 / NAL)</name>
    <dbReference type="NCBI Taxonomy" id="679936"/>
    <lineage>
        <taxon>Bacteria</taxon>
        <taxon>Bacillati</taxon>
        <taxon>Bacillota</taxon>
        <taxon>Clostridia</taxon>
        <taxon>Eubacteriales</taxon>
        <taxon>Clostridiales Family XVII. Incertae Sedis</taxon>
        <taxon>Sulfobacillus</taxon>
    </lineage>
</organism>
<dbReference type="SUPFAM" id="SSF48452">
    <property type="entry name" value="TPR-like"/>
    <property type="match status" value="1"/>
</dbReference>
<dbReference type="AlphaFoldDB" id="G8U194"/>
<keyword evidence="2" id="KW-1185">Reference proteome</keyword>
<dbReference type="Proteomes" id="UP000005439">
    <property type="component" value="Chromosome"/>
</dbReference>
<dbReference type="PANTHER" id="PTHR12558">
    <property type="entry name" value="CELL DIVISION CYCLE 16,23,27"/>
    <property type="match status" value="1"/>
</dbReference>
<reference evidence="2" key="1">
    <citation type="submission" date="2011-12" db="EMBL/GenBank/DDBJ databases">
        <title>The complete genome of chromosome of Sulfobacillus acidophilus DSM 10332.</title>
        <authorList>
            <person name="Lucas S."/>
            <person name="Han J."/>
            <person name="Lapidus A."/>
            <person name="Bruce D."/>
            <person name="Goodwin L."/>
            <person name="Pitluck S."/>
            <person name="Peters L."/>
            <person name="Kyrpides N."/>
            <person name="Mavromatis K."/>
            <person name="Ivanova N."/>
            <person name="Mikhailova N."/>
            <person name="Chertkov O."/>
            <person name="Saunders E."/>
            <person name="Detter J.C."/>
            <person name="Tapia R."/>
            <person name="Han C."/>
            <person name="Land M."/>
            <person name="Hauser L."/>
            <person name="Markowitz V."/>
            <person name="Cheng J.-F."/>
            <person name="Hugenholtz P."/>
            <person name="Woyke T."/>
            <person name="Wu D."/>
            <person name="Pukall R."/>
            <person name="Gehrich-Schroeter G."/>
            <person name="Schneider S."/>
            <person name="Klenk H.-P."/>
            <person name="Eisen J.A."/>
        </authorList>
    </citation>
    <scope>NUCLEOTIDE SEQUENCE [LARGE SCALE GENOMIC DNA]</scope>
    <source>
        <strain evidence="2">ATCC 700253 / DSM 10332 / NAL</strain>
    </source>
</reference>
<sequence length="261" mass="28677">MTKRSPLLWAFGLTMLSIVLSGCGSSTYLVPPTGGLSRLSLGYQQAVEERQAAVEQNIGQAIHDEETVLAQNPRYVPGLRRLAQLFLESGNPTAARQELQQACQVEPGNAENWLLLAQLDQNLGHLRFAGQEYRQALARNPGEWQAWDGLAFLAVTQKQWAVAWQQAETAQLVGGNQAPTFDAFGRVLAGEGDWADAMQYFVDAQATDPGWWQPYYDLARGDLVFGDVSEAQNNLEQALTEDPANAASWQLLHHIQATTGP</sequence>
<evidence type="ECO:0000313" key="2">
    <source>
        <dbReference type="Proteomes" id="UP000005439"/>
    </source>
</evidence>
<dbReference type="KEGG" id="sap:Sulac_1922"/>